<name>A0AAV7RSQ6_PLEWA</name>
<evidence type="ECO:0000313" key="3">
    <source>
        <dbReference type="Proteomes" id="UP001066276"/>
    </source>
</evidence>
<accession>A0AAV7RSQ6</accession>
<feature type="compositionally biased region" description="Low complexity" evidence="1">
    <location>
        <begin position="145"/>
        <end position="159"/>
    </location>
</feature>
<reference evidence="2" key="1">
    <citation type="journal article" date="2022" name="bioRxiv">
        <title>Sequencing and chromosome-scale assembly of the giantPleurodeles waltlgenome.</title>
        <authorList>
            <person name="Brown T."/>
            <person name="Elewa A."/>
            <person name="Iarovenko S."/>
            <person name="Subramanian E."/>
            <person name="Araus A.J."/>
            <person name="Petzold A."/>
            <person name="Susuki M."/>
            <person name="Suzuki K.-i.T."/>
            <person name="Hayashi T."/>
            <person name="Toyoda A."/>
            <person name="Oliveira C."/>
            <person name="Osipova E."/>
            <person name="Leigh N.D."/>
            <person name="Simon A."/>
            <person name="Yun M.H."/>
        </authorList>
    </citation>
    <scope>NUCLEOTIDE SEQUENCE</scope>
    <source>
        <strain evidence="2">20211129_DDA</strain>
        <tissue evidence="2">Liver</tissue>
    </source>
</reference>
<feature type="region of interest" description="Disordered" evidence="1">
    <location>
        <begin position="1"/>
        <end position="109"/>
    </location>
</feature>
<keyword evidence="3" id="KW-1185">Reference proteome</keyword>
<comment type="caution">
    <text evidence="2">The sequence shown here is derived from an EMBL/GenBank/DDBJ whole genome shotgun (WGS) entry which is preliminary data.</text>
</comment>
<dbReference type="EMBL" id="JANPWB010000009">
    <property type="protein sequence ID" value="KAJ1153933.1"/>
    <property type="molecule type" value="Genomic_DNA"/>
</dbReference>
<organism evidence="2 3">
    <name type="scientific">Pleurodeles waltl</name>
    <name type="common">Iberian ribbed newt</name>
    <dbReference type="NCBI Taxonomy" id="8319"/>
    <lineage>
        <taxon>Eukaryota</taxon>
        <taxon>Metazoa</taxon>
        <taxon>Chordata</taxon>
        <taxon>Craniata</taxon>
        <taxon>Vertebrata</taxon>
        <taxon>Euteleostomi</taxon>
        <taxon>Amphibia</taxon>
        <taxon>Batrachia</taxon>
        <taxon>Caudata</taxon>
        <taxon>Salamandroidea</taxon>
        <taxon>Salamandridae</taxon>
        <taxon>Pleurodelinae</taxon>
        <taxon>Pleurodeles</taxon>
    </lineage>
</organism>
<evidence type="ECO:0000313" key="2">
    <source>
        <dbReference type="EMBL" id="KAJ1153933.1"/>
    </source>
</evidence>
<feature type="region of interest" description="Disordered" evidence="1">
    <location>
        <begin position="142"/>
        <end position="173"/>
    </location>
</feature>
<protein>
    <submittedName>
        <fullName evidence="2">Uncharacterized protein</fullName>
    </submittedName>
</protein>
<gene>
    <name evidence="2" type="ORF">NDU88_006691</name>
</gene>
<evidence type="ECO:0000256" key="1">
    <source>
        <dbReference type="SAM" id="MobiDB-lite"/>
    </source>
</evidence>
<dbReference type="AlphaFoldDB" id="A0AAV7RSQ6"/>
<proteinExistence type="predicted"/>
<sequence length="173" mass="18054">MPAEPPALRSSEARGFLPPPPLAAPGARSGHGVAGNARYRPSLQGDSGERLKGKASKNSSMLHKDKAWPTTGRWRTLDLPAPEGPLEFGIKSVPSSGATMTEGDRWAGKTPGCRLAAVLDSGRAWSQIRPVGLGADLRPTLPRQAGASSGAGAWSVRSGEAARLSKPLYRGPE</sequence>
<dbReference type="Proteomes" id="UP001066276">
    <property type="component" value="Chromosome 5"/>
</dbReference>